<comment type="caution">
    <text evidence="1">The sequence shown here is derived from an EMBL/GenBank/DDBJ whole genome shotgun (WGS) entry which is preliminary data.</text>
</comment>
<accession>A0AAV4XLD8</accession>
<dbReference type="AlphaFoldDB" id="A0AAV4XLD8"/>
<keyword evidence="2" id="KW-1185">Reference proteome</keyword>
<proteinExistence type="predicted"/>
<dbReference type="Proteomes" id="UP001054945">
    <property type="component" value="Unassembled WGS sequence"/>
</dbReference>
<name>A0AAV4XLD8_CAEEX</name>
<evidence type="ECO:0000313" key="2">
    <source>
        <dbReference type="Proteomes" id="UP001054945"/>
    </source>
</evidence>
<dbReference type="EMBL" id="BPLR01000440">
    <property type="protein sequence ID" value="GIY94844.1"/>
    <property type="molecule type" value="Genomic_DNA"/>
</dbReference>
<gene>
    <name evidence="1" type="ORF">CEXT_7971</name>
</gene>
<evidence type="ECO:0000313" key="1">
    <source>
        <dbReference type="EMBL" id="GIY94844.1"/>
    </source>
</evidence>
<organism evidence="1 2">
    <name type="scientific">Caerostris extrusa</name>
    <name type="common">Bark spider</name>
    <name type="synonym">Caerostris bankana</name>
    <dbReference type="NCBI Taxonomy" id="172846"/>
    <lineage>
        <taxon>Eukaryota</taxon>
        <taxon>Metazoa</taxon>
        <taxon>Ecdysozoa</taxon>
        <taxon>Arthropoda</taxon>
        <taxon>Chelicerata</taxon>
        <taxon>Arachnida</taxon>
        <taxon>Araneae</taxon>
        <taxon>Araneomorphae</taxon>
        <taxon>Entelegynae</taxon>
        <taxon>Araneoidea</taxon>
        <taxon>Araneidae</taxon>
        <taxon>Caerostris</taxon>
    </lineage>
</organism>
<protein>
    <submittedName>
        <fullName evidence="1">Uncharacterized protein</fullName>
    </submittedName>
</protein>
<sequence>MDLISFGAEPVLFQVERDLSFDSSSFQSEQHLKIFLNVTVAARLNRVDCQQNNSGSSPKRTSLPLIIIILSRRCFLCPQVKPSGYHEELLSEYFYCSFMMPHSSENALNLFSPQRDPWT</sequence>
<reference evidence="1 2" key="1">
    <citation type="submission" date="2021-06" db="EMBL/GenBank/DDBJ databases">
        <title>Caerostris extrusa draft genome.</title>
        <authorList>
            <person name="Kono N."/>
            <person name="Arakawa K."/>
        </authorList>
    </citation>
    <scope>NUCLEOTIDE SEQUENCE [LARGE SCALE GENOMIC DNA]</scope>
</reference>